<reference evidence="11" key="1">
    <citation type="submission" date="2021-02" db="EMBL/GenBank/DDBJ databases">
        <authorList>
            <person name="Nowell W R."/>
        </authorList>
    </citation>
    <scope>NUCLEOTIDE SEQUENCE</scope>
</reference>
<dbReference type="EMBL" id="CAJNOE010000475">
    <property type="protein sequence ID" value="CAF1234348.1"/>
    <property type="molecule type" value="Genomic_DNA"/>
</dbReference>
<dbReference type="Pfam" id="PF00550">
    <property type="entry name" value="PP-binding"/>
    <property type="match status" value="1"/>
</dbReference>
<dbReference type="InterPro" id="IPR009081">
    <property type="entry name" value="PP-bd_ACP"/>
</dbReference>
<evidence type="ECO:0000313" key="11">
    <source>
        <dbReference type="EMBL" id="CAF1234348.1"/>
    </source>
</evidence>
<evidence type="ECO:0000256" key="4">
    <source>
        <dbReference type="ARBA" id="ARBA00022723"/>
    </source>
</evidence>
<keyword evidence="1" id="KW-0596">Phosphopantetheine</keyword>
<dbReference type="InterPro" id="IPR002110">
    <property type="entry name" value="Ankyrin_rpt"/>
</dbReference>
<dbReference type="Pfam" id="PF07993">
    <property type="entry name" value="NAD_binding_4"/>
    <property type="match status" value="1"/>
</dbReference>
<proteinExistence type="predicted"/>
<comment type="caution">
    <text evidence="11">The sequence shown here is derived from an EMBL/GenBank/DDBJ whole genome shotgun (WGS) entry which is preliminary data.</text>
</comment>
<dbReference type="InterPro" id="IPR013120">
    <property type="entry name" value="FAR_NAD-bd"/>
</dbReference>
<dbReference type="CDD" id="cd05235">
    <property type="entry name" value="SDR_e1"/>
    <property type="match status" value="1"/>
</dbReference>
<dbReference type="GO" id="GO:0008270">
    <property type="term" value="F:zinc ion binding"/>
    <property type="evidence" value="ECO:0007669"/>
    <property type="project" value="UniProtKB-KW"/>
</dbReference>
<dbReference type="SUPFAM" id="SSF48403">
    <property type="entry name" value="Ankyrin repeat"/>
    <property type="match status" value="2"/>
</dbReference>
<dbReference type="InterPro" id="IPR020845">
    <property type="entry name" value="AMP-binding_CS"/>
</dbReference>
<name>A0A814YV01_9BILA</name>
<dbReference type="SMART" id="SM00248">
    <property type="entry name" value="ANK"/>
    <property type="match status" value="8"/>
</dbReference>
<organism evidence="11 13">
    <name type="scientific">Adineta steineri</name>
    <dbReference type="NCBI Taxonomy" id="433720"/>
    <lineage>
        <taxon>Eukaryota</taxon>
        <taxon>Metazoa</taxon>
        <taxon>Spiralia</taxon>
        <taxon>Gnathifera</taxon>
        <taxon>Rotifera</taxon>
        <taxon>Eurotatoria</taxon>
        <taxon>Bdelloidea</taxon>
        <taxon>Adinetida</taxon>
        <taxon>Adinetidae</taxon>
        <taxon>Adineta</taxon>
    </lineage>
</organism>
<evidence type="ECO:0000259" key="10">
    <source>
        <dbReference type="PROSITE" id="PS50075"/>
    </source>
</evidence>
<sequence length="1759" mass="200767">MNIYTKTQPSHWYCDNCQGTIWEGEFRYNCTICTDYDYCKQCMKTKDPPHPHQMVQEFSYGPISDNGIVPVDMAAGIEKALKIFSNRYCMGTRDFDETNPSVYIDSYSWITYKTIGNRTKNFGNGLRHLIEPRGYLAICAANRPEWLITDFACMLQGFISVPIYCLFDNREIAFVINNTQVSVVVCDKQMLPRFIQLGAECPSLRRIVCMDPICETIKVNVILAQAHANRFTLHYMGDIENLGSTEKYDRVIIKPTDCLTIIYTSGSSGFPKGSIISEEAYRETFRNWFISYNFDRVTFAYRPFAWASDRDAAIGTFISGGRIGFSTGDVNRLMEELALVRPTSFSAPPSIWNKIYAEFKTACSLINVHHSVEARAIKEKRLLEQFSKLIPTRCESIQVGGAKVSPAVFNFMKRCFSKCRINESYGITECGSVAYNQAVENDIKYRLESVPEMGYTIDDKPYPRGEILTKTKQMFSGYMNNPEETRAAVTDDGYFRTGDIVELRTNSDGKPDLHVIDRKKSFFKLSQGQFVSPEYLQSIYIQSSFVEQIYIHGDLLSDSVAAVVVPNRAYAQTFALEHNIINFDMNNPNSQFCDAVLNDLRSIATKESLRKHEFPSHLVVDFEPFTPENGLLTSSFKPCRHKLVAYYADRLKASKTIDQRLKTIIETATGQSISKDDEEHLLISNGNDSLTAVRLSRMIENNFGVPVPISILFEPTMTLQRLTSLIKDPAQLSSMSHSIVPQLLNDSQLDLNINVNECKKTTCSPSSIFITGTTGFVGAFLLAELLRVYPFDCKFVCLVRCESSANALDRIRKNMLFYQIWEENYEKRIVSLKGDLAKTYFGLDSETYESLAKQIDIIFHCGATVNFVLSYSQLYGPNVCGTREIIRLATYSSICIPVQYISTLSVLSSGINMEISIDKIPPDGLVGGYGQSKWVAEKLITKASQLGLPVVIYRLGSICAATETGACNINDIHTLLLASIMKLGCYRGTQINTHLHGLPVDFTAKTIVYLSRLTSDINGKIYHVLNSHSKIPFKNIVDSIQYSGVQLEKVSYEEWRLKLKTITHQGNPFESAEEFLLESAFNERLPISADQYYNAISQLNFPTLDKDYVFKWLKFVFLKMSENMQACNDNFHSDMLFKYSSTYNNDLIHRATRQGRVFSLETYLNRYSLENIDQLFIYGRSKWTLLIAACFYKHENIVRMLLRRFKPDINATGDVKLDFVHEVMYGVSALWVAAAVGSFDIVKLLIEEGNANVNHLSITRSSPLRAASYIGRLDIAQYLISHGADMQLVRDGNYTNFMLSAYRGHIHMLTYFLHELKCNPNEYDQDGRTSLHYAIDGGSLDVIQLLLEHGAKNISVNVITPLMWAALEAREDLVDAFENYCSSDLEWIEGRELLAASYANIESRNYNLDKAIEHMTKAYKWRQEKNLPKTISSNLFIEAYNYSHECQTLNQFNQLISESNTELHIESLRIQERILGQKNKRYRHSIRFYGTILADIQQYDISLRFWLYELDLRKQHKINFDKWHLRDFVHIFAEMIINDLDHISEKAILEILNALNNELSNGRHNDHNLLTIFYLITVISHISDKQRFSSSMNEIYRILVMSVKSCYITTENLSCWTLLHLSMMTGLSCVNDSHIMALCKYPCYNTVRLLLQCGANIDAIDLKRNTPLHLIAQRNDDIENILFIINLLCDTGRAHLDCVNDNGQTPLESATNTHVKVHLRKKIGVGQLKCLCARLIRKQKISFKHNQFSSLLVNFIEKH</sequence>
<evidence type="ECO:0000256" key="2">
    <source>
        <dbReference type="ARBA" id="ARBA00022553"/>
    </source>
</evidence>
<dbReference type="InterPro" id="IPR036736">
    <property type="entry name" value="ACP-like_sf"/>
</dbReference>
<dbReference type="Gene3D" id="1.25.40.20">
    <property type="entry name" value="Ankyrin repeat-containing domain"/>
    <property type="match status" value="2"/>
</dbReference>
<dbReference type="Gene3D" id="3.30.60.90">
    <property type="match status" value="1"/>
</dbReference>
<evidence type="ECO:0000256" key="7">
    <source>
        <dbReference type="ARBA" id="ARBA00022833"/>
    </source>
</evidence>
<dbReference type="Proteomes" id="UP000663868">
    <property type="component" value="Unassembled WGS sequence"/>
</dbReference>
<dbReference type="SUPFAM" id="SSF57850">
    <property type="entry name" value="RING/U-box"/>
    <property type="match status" value="1"/>
</dbReference>
<dbReference type="EC" id="6.2.1.3" evidence="8"/>
<dbReference type="Pfam" id="PF00501">
    <property type="entry name" value="AMP-binding"/>
    <property type="match status" value="1"/>
</dbReference>
<gene>
    <name evidence="11" type="ORF">IZO911_LOCUS30432</name>
    <name evidence="12" type="ORF">KXQ929_LOCUS5739</name>
</gene>
<evidence type="ECO:0000313" key="12">
    <source>
        <dbReference type="EMBL" id="CAF3612954.1"/>
    </source>
</evidence>
<dbReference type="InterPro" id="IPR036770">
    <property type="entry name" value="Ankyrin_rpt-contain_sf"/>
</dbReference>
<dbReference type="GO" id="GO:0005783">
    <property type="term" value="C:endoplasmic reticulum"/>
    <property type="evidence" value="ECO:0007669"/>
    <property type="project" value="TreeGrafter"/>
</dbReference>
<evidence type="ECO:0000256" key="9">
    <source>
        <dbReference type="PROSITE-ProRule" id="PRU00023"/>
    </source>
</evidence>
<feature type="repeat" description="ANK" evidence="9">
    <location>
        <begin position="1259"/>
        <end position="1291"/>
    </location>
</feature>
<dbReference type="InterPro" id="IPR000873">
    <property type="entry name" value="AMP-dep_synth/lig_dom"/>
</dbReference>
<keyword evidence="6" id="KW-0443">Lipid metabolism</keyword>
<dbReference type="NCBIfam" id="TIGR01746">
    <property type="entry name" value="Thioester-redct"/>
    <property type="match status" value="1"/>
</dbReference>
<dbReference type="PANTHER" id="PTHR43272:SF91">
    <property type="entry name" value="CARRIER DOMAIN-CONTAINING PROTEIN"/>
    <property type="match status" value="1"/>
</dbReference>
<dbReference type="Gene3D" id="3.40.50.12780">
    <property type="entry name" value="N-terminal domain of ligase-like"/>
    <property type="match status" value="1"/>
</dbReference>
<dbReference type="PROSITE" id="PS50297">
    <property type="entry name" value="ANK_REP_REGION"/>
    <property type="match status" value="3"/>
</dbReference>
<keyword evidence="9" id="KW-0040">ANK repeat</keyword>
<feature type="domain" description="Carrier" evidence="10">
    <location>
        <begin position="655"/>
        <end position="730"/>
    </location>
</feature>
<dbReference type="InterPro" id="IPR000433">
    <property type="entry name" value="Znf_ZZ"/>
</dbReference>
<dbReference type="SUPFAM" id="SSF51735">
    <property type="entry name" value="NAD(P)-binding Rossmann-fold domains"/>
    <property type="match status" value="1"/>
</dbReference>
<dbReference type="Pfam" id="PF12796">
    <property type="entry name" value="Ank_2"/>
    <property type="match status" value="3"/>
</dbReference>
<dbReference type="PROSITE" id="PS50075">
    <property type="entry name" value="CARRIER"/>
    <property type="match status" value="1"/>
</dbReference>
<dbReference type="PANTHER" id="PTHR43272">
    <property type="entry name" value="LONG-CHAIN-FATTY-ACID--COA LIGASE"/>
    <property type="match status" value="1"/>
</dbReference>
<keyword evidence="3" id="KW-0436">Ligase</keyword>
<dbReference type="CDD" id="cd02249">
    <property type="entry name" value="ZZ"/>
    <property type="match status" value="1"/>
</dbReference>
<dbReference type="GO" id="GO:0016020">
    <property type="term" value="C:membrane"/>
    <property type="evidence" value="ECO:0007669"/>
    <property type="project" value="TreeGrafter"/>
</dbReference>
<evidence type="ECO:0000256" key="5">
    <source>
        <dbReference type="ARBA" id="ARBA00022771"/>
    </source>
</evidence>
<dbReference type="SUPFAM" id="SSF47336">
    <property type="entry name" value="ACP-like"/>
    <property type="match status" value="1"/>
</dbReference>
<feature type="repeat" description="ANK" evidence="9">
    <location>
        <begin position="1225"/>
        <end position="1249"/>
    </location>
</feature>
<evidence type="ECO:0000256" key="8">
    <source>
        <dbReference type="ARBA" id="ARBA00026121"/>
    </source>
</evidence>
<evidence type="ECO:0000256" key="6">
    <source>
        <dbReference type="ARBA" id="ARBA00022832"/>
    </source>
</evidence>
<dbReference type="EMBL" id="CAJOBB010000214">
    <property type="protein sequence ID" value="CAF3612954.1"/>
    <property type="molecule type" value="Genomic_DNA"/>
</dbReference>
<protein>
    <recommendedName>
        <fullName evidence="8">long-chain-fatty-acid--CoA ligase</fullName>
        <ecNumber evidence="8">6.2.1.3</ecNumber>
    </recommendedName>
</protein>
<accession>A0A814YV01</accession>
<dbReference type="InterPro" id="IPR042099">
    <property type="entry name" value="ANL_N_sf"/>
</dbReference>
<dbReference type="PROSITE" id="PS00455">
    <property type="entry name" value="AMP_BINDING"/>
    <property type="match status" value="1"/>
</dbReference>
<keyword evidence="5" id="KW-0863">Zinc-finger</keyword>
<dbReference type="SUPFAM" id="SSF56801">
    <property type="entry name" value="Acetyl-CoA synthetase-like"/>
    <property type="match status" value="1"/>
</dbReference>
<evidence type="ECO:0000256" key="1">
    <source>
        <dbReference type="ARBA" id="ARBA00022450"/>
    </source>
</evidence>
<dbReference type="GO" id="GO:0004467">
    <property type="term" value="F:long-chain fatty acid-CoA ligase activity"/>
    <property type="evidence" value="ECO:0007669"/>
    <property type="project" value="UniProtKB-EC"/>
</dbReference>
<dbReference type="Gene3D" id="1.10.1200.10">
    <property type="entry name" value="ACP-like"/>
    <property type="match status" value="1"/>
</dbReference>
<dbReference type="Proteomes" id="UP000663860">
    <property type="component" value="Unassembled WGS sequence"/>
</dbReference>
<keyword evidence="7" id="KW-0862">Zinc</keyword>
<dbReference type="Pfam" id="PF00569">
    <property type="entry name" value="ZZ"/>
    <property type="match status" value="1"/>
</dbReference>
<dbReference type="Pfam" id="PF00023">
    <property type="entry name" value="Ank"/>
    <property type="match status" value="1"/>
</dbReference>
<evidence type="ECO:0000313" key="13">
    <source>
        <dbReference type="Proteomes" id="UP000663860"/>
    </source>
</evidence>
<feature type="repeat" description="ANK" evidence="9">
    <location>
        <begin position="1326"/>
        <end position="1358"/>
    </location>
</feature>
<dbReference type="InterPro" id="IPR010080">
    <property type="entry name" value="Thioester_reductase-like_dom"/>
</dbReference>
<keyword evidence="4" id="KW-0479">Metal-binding</keyword>
<dbReference type="InterPro" id="IPR043145">
    <property type="entry name" value="Znf_ZZ_sf"/>
</dbReference>
<keyword evidence="2" id="KW-0597">Phosphoprotein</keyword>
<dbReference type="InterPro" id="IPR036291">
    <property type="entry name" value="NAD(P)-bd_dom_sf"/>
</dbReference>
<dbReference type="PROSITE" id="PS50088">
    <property type="entry name" value="ANK_REPEAT"/>
    <property type="match status" value="3"/>
</dbReference>
<evidence type="ECO:0000256" key="3">
    <source>
        <dbReference type="ARBA" id="ARBA00022598"/>
    </source>
</evidence>
<keyword evidence="6" id="KW-0276">Fatty acid metabolism</keyword>
<dbReference type="Gene3D" id="3.40.50.720">
    <property type="entry name" value="NAD(P)-binding Rossmann-like Domain"/>
    <property type="match status" value="1"/>
</dbReference>